<keyword evidence="3" id="KW-1185">Reference proteome</keyword>
<keyword evidence="1" id="KW-1015">Disulfide bond</keyword>
<evidence type="ECO:0000313" key="2">
    <source>
        <dbReference type="EMBL" id="CAF1688919.1"/>
    </source>
</evidence>
<dbReference type="Proteomes" id="UP000663828">
    <property type="component" value="Unassembled WGS sequence"/>
</dbReference>
<accession>A0A816HMX9</accession>
<dbReference type="SUPFAM" id="SSF57424">
    <property type="entry name" value="LDL receptor-like module"/>
    <property type="match status" value="1"/>
</dbReference>
<name>A0A816HMX9_ADIRI</name>
<dbReference type="InterPro" id="IPR036055">
    <property type="entry name" value="LDL_receptor-like_sf"/>
</dbReference>
<dbReference type="AlphaFoldDB" id="A0A816HMX9"/>
<evidence type="ECO:0000313" key="3">
    <source>
        <dbReference type="Proteomes" id="UP000663828"/>
    </source>
</evidence>
<dbReference type="Gene3D" id="4.10.400.10">
    <property type="entry name" value="Low-density Lipoprotein Receptor"/>
    <property type="match status" value="1"/>
</dbReference>
<organism evidence="2 3">
    <name type="scientific">Adineta ricciae</name>
    <name type="common">Rotifer</name>
    <dbReference type="NCBI Taxonomy" id="249248"/>
    <lineage>
        <taxon>Eukaryota</taxon>
        <taxon>Metazoa</taxon>
        <taxon>Spiralia</taxon>
        <taxon>Gnathifera</taxon>
        <taxon>Rotifera</taxon>
        <taxon>Eurotatoria</taxon>
        <taxon>Bdelloidea</taxon>
        <taxon>Adinetida</taxon>
        <taxon>Adinetidae</taxon>
        <taxon>Adineta</taxon>
    </lineage>
</organism>
<protein>
    <submittedName>
        <fullName evidence="2">Uncharacterized protein</fullName>
    </submittedName>
</protein>
<dbReference type="InterPro" id="IPR002172">
    <property type="entry name" value="LDrepeatLR_classA_rpt"/>
</dbReference>
<evidence type="ECO:0000256" key="1">
    <source>
        <dbReference type="ARBA" id="ARBA00023157"/>
    </source>
</evidence>
<reference evidence="2" key="1">
    <citation type="submission" date="2021-02" db="EMBL/GenBank/DDBJ databases">
        <authorList>
            <person name="Nowell W R."/>
        </authorList>
    </citation>
    <scope>NUCLEOTIDE SEQUENCE</scope>
</reference>
<dbReference type="SMART" id="SM00192">
    <property type="entry name" value="LDLa"/>
    <property type="match status" value="1"/>
</dbReference>
<dbReference type="CDD" id="cd00112">
    <property type="entry name" value="LDLa"/>
    <property type="match status" value="1"/>
</dbReference>
<proteinExistence type="predicted"/>
<comment type="caution">
    <text evidence="2">The sequence shown here is derived from an EMBL/GenBank/DDBJ whole genome shotgun (WGS) entry which is preliminary data.</text>
</comment>
<gene>
    <name evidence="2" type="ORF">XAT740_LOCUS63070</name>
</gene>
<dbReference type="EMBL" id="CAJNOR010018743">
    <property type="protein sequence ID" value="CAF1688919.1"/>
    <property type="molecule type" value="Genomic_DNA"/>
</dbReference>
<sequence length="154" mass="18179">MKCKTVNQSLPYYHHSYFFSPFINAYITSRHIIESIRLVSYSFTIVPDLFCLGNQTNQCVTAQKLLKYQSIPFDNLFKIKLNSDPCQEYPNDFYQCPNLIECISKYRLLDGYADCLDRSDENIQIINQSIDEIFLQDRYQCKTVREKNHASSTW</sequence>